<accession>A0A5C5XLZ8</accession>
<dbReference type="OrthoDB" id="277795at2"/>
<organism evidence="1 2">
    <name type="scientific">Rubinisphaera italica</name>
    <dbReference type="NCBI Taxonomy" id="2527969"/>
    <lineage>
        <taxon>Bacteria</taxon>
        <taxon>Pseudomonadati</taxon>
        <taxon>Planctomycetota</taxon>
        <taxon>Planctomycetia</taxon>
        <taxon>Planctomycetales</taxon>
        <taxon>Planctomycetaceae</taxon>
        <taxon>Rubinisphaera</taxon>
    </lineage>
</organism>
<dbReference type="RefSeq" id="WP_146505526.1">
    <property type="nucleotide sequence ID" value="NZ_SJPG01000001.1"/>
</dbReference>
<evidence type="ECO:0000313" key="2">
    <source>
        <dbReference type="Proteomes" id="UP000316095"/>
    </source>
</evidence>
<dbReference type="EMBL" id="SJPG01000001">
    <property type="protein sequence ID" value="TWT63738.1"/>
    <property type="molecule type" value="Genomic_DNA"/>
</dbReference>
<dbReference type="Pfam" id="PF20308">
    <property type="entry name" value="TPR-S"/>
    <property type="match status" value="1"/>
</dbReference>
<dbReference type="InterPro" id="IPR011990">
    <property type="entry name" value="TPR-like_helical_dom_sf"/>
</dbReference>
<reference evidence="1 2" key="1">
    <citation type="submission" date="2019-02" db="EMBL/GenBank/DDBJ databases">
        <title>Deep-cultivation of Planctomycetes and their phenomic and genomic characterization uncovers novel biology.</title>
        <authorList>
            <person name="Wiegand S."/>
            <person name="Jogler M."/>
            <person name="Boedeker C."/>
            <person name="Pinto D."/>
            <person name="Vollmers J."/>
            <person name="Rivas-Marin E."/>
            <person name="Kohn T."/>
            <person name="Peeters S.H."/>
            <person name="Heuer A."/>
            <person name="Rast P."/>
            <person name="Oberbeckmann S."/>
            <person name="Bunk B."/>
            <person name="Jeske O."/>
            <person name="Meyerdierks A."/>
            <person name="Storesund J.E."/>
            <person name="Kallscheuer N."/>
            <person name="Luecker S."/>
            <person name="Lage O.M."/>
            <person name="Pohl T."/>
            <person name="Merkel B.J."/>
            <person name="Hornburger P."/>
            <person name="Mueller R.-W."/>
            <person name="Bruemmer F."/>
            <person name="Labrenz M."/>
            <person name="Spormann A.M."/>
            <person name="Op Den Camp H."/>
            <person name="Overmann J."/>
            <person name="Amann R."/>
            <person name="Jetten M.S.M."/>
            <person name="Mascher T."/>
            <person name="Medema M.H."/>
            <person name="Devos D.P."/>
            <person name="Kaster A.-K."/>
            <person name="Ovreas L."/>
            <person name="Rohde M."/>
            <person name="Galperin M.Y."/>
            <person name="Jogler C."/>
        </authorList>
    </citation>
    <scope>NUCLEOTIDE SEQUENCE [LARGE SCALE GENOMIC DNA]</scope>
    <source>
        <strain evidence="1 2">Pan54</strain>
    </source>
</reference>
<keyword evidence="2" id="KW-1185">Reference proteome</keyword>
<dbReference type="AlphaFoldDB" id="A0A5C5XLZ8"/>
<gene>
    <name evidence="1" type="ORF">Pan54_44960</name>
</gene>
<dbReference type="Proteomes" id="UP000316095">
    <property type="component" value="Unassembled WGS sequence"/>
</dbReference>
<dbReference type="Gene3D" id="1.25.40.10">
    <property type="entry name" value="Tetratricopeptide repeat domain"/>
    <property type="match status" value="1"/>
</dbReference>
<evidence type="ECO:0000313" key="1">
    <source>
        <dbReference type="EMBL" id="TWT63738.1"/>
    </source>
</evidence>
<dbReference type="InterPro" id="IPR046880">
    <property type="entry name" value="TPR-S"/>
</dbReference>
<protein>
    <submittedName>
        <fullName evidence="1">Uncharacterized protein</fullName>
    </submittedName>
</protein>
<sequence>MVNIAFSGKADRELTQRFARELAGDSGYLDTFQQNLRQQLTHLFADANMLIVQEIFEGFRRRDGELVLHLEVTRQGAITPGVLKLGPEATLKQEWDAWQSCKPAGLKHDIVLMDLQRHPAEGELTALVYSDAEQLIGVDETLPLETAMLKAVCYGEPHVTSISTLMFQLYMRLGTLLYRHSYEDDPQEWKEPLAADQLDRHLLQNLKRWEDPTGDGMKLRCGVTADLDHTSWNIHFRDPAYFMRSLLCHHSASQIVPAMLRGRAHGDLHGRNVLVGKVGHRVLWPAVYDYGDMGVNNLIAWDFVKLETEFKIRVIPEIFGEKDFTQAVVEFEYQLHEATRKARDTGNWPTLPDNASQIERLQWLLLQLRMYAGNHLSYRGRSHLWLKEYNFVLALYGLNSVRFSNLEPSQRKWAFVSSGCAAARFLPLRVGVGQISIPTYRDVVAQAHGWWKSKSTQVLEHSESVLKKGLEEHPYAIPLIDELALVLEKQGKDQEAHELLLMAKSNFEAASEETLCRFGKLHKNRAVKLIGTKPSTAAIPELEKAENYYRMAYEKSHGHYPRINQLAMKFLRAACLKQPGKDSESANLLKQVQQDAEHMMKTVEMWQYNHENDLLWITATHGEAYLLQQQWEASGAAYQKAVELTGGHSNIIKVMYDQAITLLNACYEMKITPTGLLSQPDQLFKYTSPEEKKSI</sequence>
<name>A0A5C5XLZ8_9PLAN</name>
<comment type="caution">
    <text evidence="1">The sequence shown here is derived from an EMBL/GenBank/DDBJ whole genome shotgun (WGS) entry which is preliminary data.</text>
</comment>
<proteinExistence type="predicted"/>
<dbReference type="SUPFAM" id="SSF48452">
    <property type="entry name" value="TPR-like"/>
    <property type="match status" value="1"/>
</dbReference>